<evidence type="ECO:0000256" key="1">
    <source>
        <dbReference type="ARBA" id="ARBA00022485"/>
    </source>
</evidence>
<dbReference type="CDD" id="cd10564">
    <property type="entry name" value="NapF_like"/>
    <property type="match status" value="1"/>
</dbReference>
<keyword evidence="1 6" id="KW-0004">4Fe-4S</keyword>
<dbReference type="NCBIfam" id="TIGR00402">
    <property type="entry name" value="napF"/>
    <property type="match status" value="1"/>
</dbReference>
<dbReference type="Gene3D" id="3.30.70.20">
    <property type="match status" value="2"/>
</dbReference>
<dbReference type="Pfam" id="PF12838">
    <property type="entry name" value="Fer4_7"/>
    <property type="match status" value="2"/>
</dbReference>
<dbReference type="SUPFAM" id="SSF54862">
    <property type="entry name" value="4Fe-4S ferredoxins"/>
    <property type="match status" value="1"/>
</dbReference>
<feature type="binding site" evidence="6">
    <location>
        <position position="159"/>
    </location>
    <ligand>
        <name>[4Fe-4S] cluster</name>
        <dbReference type="ChEBI" id="CHEBI:49883"/>
        <label>3</label>
    </ligand>
</feature>
<evidence type="ECO:0000256" key="3">
    <source>
        <dbReference type="ARBA" id="ARBA00022737"/>
    </source>
</evidence>
<dbReference type="InterPro" id="IPR017896">
    <property type="entry name" value="4Fe4S_Fe-S-bd"/>
</dbReference>
<protein>
    <recommendedName>
        <fullName evidence="6">Ferredoxin-type protein NapF</fullName>
    </recommendedName>
</protein>
<dbReference type="AlphaFoldDB" id="A0A2U0T822"/>
<dbReference type="EMBL" id="QENU01000005">
    <property type="protein sequence ID" value="PVX39755.1"/>
    <property type="molecule type" value="Genomic_DNA"/>
</dbReference>
<sequence length="178" mass="19975">MTEKILPRRHFLRGGFLKTLQSETVKTQGFQGVRPPWAVEESLFVAGCTRCDDCIRVCETHIIVRGEGGFPEVTFSRGECTFCQKCVDVCKQPIFRPHLGENAEAAWQHKVEIQANCLAFNHVECRACEDNCETRAIQFKREIGGITKPHLNLENCNGCGACLSVCPVSAVKILRNYE</sequence>
<organism evidence="8 9">
    <name type="scientific">Alitibacter langaaensis DSM 22999</name>
    <dbReference type="NCBI Taxonomy" id="1122935"/>
    <lineage>
        <taxon>Bacteria</taxon>
        <taxon>Pseudomonadati</taxon>
        <taxon>Pseudomonadota</taxon>
        <taxon>Gammaproteobacteria</taxon>
        <taxon>Pasteurellales</taxon>
        <taxon>Pasteurellaceae</taxon>
        <taxon>Alitibacter</taxon>
    </lineage>
</organism>
<dbReference type="InterPro" id="IPR050157">
    <property type="entry name" value="PSI_iron-sulfur_center"/>
</dbReference>
<dbReference type="PROSITE" id="PS00198">
    <property type="entry name" value="4FE4S_FER_1"/>
    <property type="match status" value="2"/>
</dbReference>
<comment type="subcellular location">
    <subcellularLocation>
        <location evidence="6">Cytoplasm</location>
    </subcellularLocation>
</comment>
<feature type="binding site" evidence="6">
    <location>
        <position position="51"/>
    </location>
    <ligand>
        <name>[4Fe-4S] cluster</name>
        <dbReference type="ChEBI" id="CHEBI:49883"/>
        <label>1</label>
    </ligand>
</feature>
<dbReference type="OrthoDB" id="9808559at2"/>
<keyword evidence="3 6" id="KW-0677">Repeat</keyword>
<comment type="similarity">
    <text evidence="6">Belongs to the NapF family.</text>
</comment>
<evidence type="ECO:0000313" key="9">
    <source>
        <dbReference type="Proteomes" id="UP000245909"/>
    </source>
</evidence>
<dbReference type="InterPro" id="IPR004496">
    <property type="entry name" value="NapF"/>
</dbReference>
<dbReference type="GO" id="GO:0005737">
    <property type="term" value="C:cytoplasm"/>
    <property type="evidence" value="ECO:0007669"/>
    <property type="project" value="UniProtKB-SubCell"/>
</dbReference>
<keyword evidence="4 6" id="KW-0408">Iron</keyword>
<comment type="cofactor">
    <cofactor evidence="6">
        <name>[4Fe-4S] cluster</name>
        <dbReference type="ChEBI" id="CHEBI:49883"/>
    </cofactor>
</comment>
<keyword evidence="2 6" id="KW-0479">Metal-binding</keyword>
<dbReference type="PROSITE" id="PS51379">
    <property type="entry name" value="4FE4S_FER_2"/>
    <property type="match status" value="2"/>
</dbReference>
<name>A0A2U0T822_9PAST</name>
<dbReference type="GO" id="GO:0046872">
    <property type="term" value="F:metal ion binding"/>
    <property type="evidence" value="ECO:0007669"/>
    <property type="project" value="UniProtKB-KW"/>
</dbReference>
<evidence type="ECO:0000259" key="7">
    <source>
        <dbReference type="PROSITE" id="PS51379"/>
    </source>
</evidence>
<dbReference type="HAMAP" id="MF_02201">
    <property type="entry name" value="NapF"/>
    <property type="match status" value="1"/>
</dbReference>
<feature type="binding site" evidence="6">
    <location>
        <position position="54"/>
    </location>
    <ligand>
        <name>[4Fe-4S] cluster</name>
        <dbReference type="ChEBI" id="CHEBI:49883"/>
        <label>1</label>
    </ligand>
</feature>
<feature type="domain" description="4Fe-4S ferredoxin-type" evidence="7">
    <location>
        <begin position="147"/>
        <end position="176"/>
    </location>
</feature>
<comment type="subunit">
    <text evidence="6">Interacts with the cytoplasmic NapA precursor.</text>
</comment>
<evidence type="ECO:0000256" key="5">
    <source>
        <dbReference type="ARBA" id="ARBA00023014"/>
    </source>
</evidence>
<feature type="binding site" evidence="6">
    <location>
        <position position="86"/>
    </location>
    <ligand>
        <name>[4Fe-4S] cluster</name>
        <dbReference type="ChEBI" id="CHEBI:49883"/>
        <label>2</label>
    </ligand>
</feature>
<feature type="binding site" evidence="6">
    <location>
        <position position="162"/>
    </location>
    <ligand>
        <name>[4Fe-4S] cluster</name>
        <dbReference type="ChEBI" id="CHEBI:49883"/>
        <label>3</label>
    </ligand>
</feature>
<feature type="binding site" evidence="6">
    <location>
        <position position="58"/>
    </location>
    <ligand>
        <name>[4Fe-4S] cluster</name>
        <dbReference type="ChEBI" id="CHEBI:49883"/>
        <label>1</label>
    </ligand>
</feature>
<feature type="binding site" evidence="6">
    <location>
        <position position="90"/>
    </location>
    <ligand>
        <name>[4Fe-4S] cluster</name>
        <dbReference type="ChEBI" id="CHEBI:49883"/>
        <label>2</label>
    </ligand>
</feature>
<keyword evidence="5 6" id="KW-0411">Iron-sulfur</keyword>
<proteinExistence type="inferred from homology"/>
<feature type="binding site" evidence="6">
    <location>
        <position position="80"/>
    </location>
    <ligand>
        <name>[4Fe-4S] cluster</name>
        <dbReference type="ChEBI" id="CHEBI:49883"/>
        <label>2</label>
    </ligand>
</feature>
<evidence type="ECO:0000256" key="4">
    <source>
        <dbReference type="ARBA" id="ARBA00023004"/>
    </source>
</evidence>
<feature type="binding site" evidence="6">
    <location>
        <position position="166"/>
    </location>
    <ligand>
        <name>[4Fe-4S] cluster</name>
        <dbReference type="ChEBI" id="CHEBI:49883"/>
        <label>3</label>
    </ligand>
</feature>
<dbReference type="Proteomes" id="UP000245909">
    <property type="component" value="Unassembled WGS sequence"/>
</dbReference>
<accession>A0A2U0T822</accession>
<keyword evidence="9" id="KW-1185">Reference proteome</keyword>
<evidence type="ECO:0000256" key="6">
    <source>
        <dbReference type="HAMAP-Rule" id="MF_02201"/>
    </source>
</evidence>
<dbReference type="PANTHER" id="PTHR24960">
    <property type="entry name" value="PHOTOSYSTEM I IRON-SULFUR CENTER-RELATED"/>
    <property type="match status" value="1"/>
</dbReference>
<feature type="domain" description="4Fe-4S ferredoxin-type" evidence="7">
    <location>
        <begin position="71"/>
        <end position="100"/>
    </location>
</feature>
<feature type="binding site" evidence="6">
    <location>
        <position position="83"/>
    </location>
    <ligand>
        <name>[4Fe-4S] cluster</name>
        <dbReference type="ChEBI" id="CHEBI:49883"/>
        <label>2</label>
    </ligand>
</feature>
<dbReference type="RefSeq" id="WP_116631750.1">
    <property type="nucleotide sequence ID" value="NZ_QENU01000005.1"/>
</dbReference>
<dbReference type="PANTHER" id="PTHR24960:SF46">
    <property type="entry name" value="FERREDOXIN-TYPE PROTEIN NAPF"/>
    <property type="match status" value="1"/>
</dbReference>
<feature type="binding site" evidence="6">
    <location>
        <position position="48"/>
    </location>
    <ligand>
        <name>[4Fe-4S] cluster</name>
        <dbReference type="ChEBI" id="CHEBI:49883"/>
        <label>1</label>
    </ligand>
</feature>
<evidence type="ECO:0000313" key="8">
    <source>
        <dbReference type="EMBL" id="PVX39755.1"/>
    </source>
</evidence>
<feature type="binding site" evidence="6">
    <location>
        <position position="156"/>
    </location>
    <ligand>
        <name>[4Fe-4S] cluster</name>
        <dbReference type="ChEBI" id="CHEBI:49883"/>
        <label>3</label>
    </ligand>
</feature>
<comment type="caution">
    <text evidence="8">The sequence shown here is derived from an EMBL/GenBank/DDBJ whole genome shotgun (WGS) entry which is preliminary data.</text>
</comment>
<evidence type="ECO:0000256" key="2">
    <source>
        <dbReference type="ARBA" id="ARBA00022723"/>
    </source>
</evidence>
<dbReference type="GO" id="GO:0051539">
    <property type="term" value="F:4 iron, 4 sulfur cluster binding"/>
    <property type="evidence" value="ECO:0007669"/>
    <property type="project" value="UniProtKB-UniRule"/>
</dbReference>
<keyword evidence="6" id="KW-0963">Cytoplasm</keyword>
<dbReference type="InterPro" id="IPR017900">
    <property type="entry name" value="4Fe4S_Fe_S_CS"/>
</dbReference>
<gene>
    <name evidence="6" type="primary">napF</name>
    <name evidence="8" type="ORF">C8D76_10591</name>
</gene>
<comment type="function">
    <text evidence="6">Could be involved in the maturation of NapA, the catalytic subunit of the periplasmic nitrate reductase, before its export into the periplasm.</text>
</comment>
<reference evidence="8 9" key="1">
    <citation type="submission" date="2018-05" db="EMBL/GenBank/DDBJ databases">
        <title>Genomic Encyclopedia of Type Strains, Phase IV (KMG-IV): sequencing the most valuable type-strain genomes for metagenomic binning, comparative biology and taxonomic classification.</title>
        <authorList>
            <person name="Goeker M."/>
        </authorList>
    </citation>
    <scope>NUCLEOTIDE SEQUENCE [LARGE SCALE GENOMIC DNA]</scope>
    <source>
        <strain evidence="8 9">DSM 22999</strain>
    </source>
</reference>